<name>A0ABR2KNR3_9EUKA</name>
<dbReference type="PROSITE" id="PS50011">
    <property type="entry name" value="PROTEIN_KINASE_DOM"/>
    <property type="match status" value="1"/>
</dbReference>
<evidence type="ECO:0000259" key="1">
    <source>
        <dbReference type="PROSITE" id="PS50011"/>
    </source>
</evidence>
<accession>A0ABR2KNR3</accession>
<evidence type="ECO:0000313" key="2">
    <source>
        <dbReference type="EMBL" id="KAK8892618.1"/>
    </source>
</evidence>
<dbReference type="SUPFAM" id="SSF56112">
    <property type="entry name" value="Protein kinase-like (PK-like)"/>
    <property type="match status" value="1"/>
</dbReference>
<dbReference type="Proteomes" id="UP001470230">
    <property type="component" value="Unassembled WGS sequence"/>
</dbReference>
<protein>
    <recommendedName>
        <fullName evidence="1">Protein kinase domain-containing protein</fullName>
    </recommendedName>
</protein>
<dbReference type="Gene3D" id="1.10.510.10">
    <property type="entry name" value="Transferase(Phosphotransferase) domain 1"/>
    <property type="match status" value="1"/>
</dbReference>
<organism evidence="2 3">
    <name type="scientific">Tritrichomonas musculus</name>
    <dbReference type="NCBI Taxonomy" id="1915356"/>
    <lineage>
        <taxon>Eukaryota</taxon>
        <taxon>Metamonada</taxon>
        <taxon>Parabasalia</taxon>
        <taxon>Tritrichomonadida</taxon>
        <taxon>Tritrichomonadidae</taxon>
        <taxon>Tritrichomonas</taxon>
    </lineage>
</organism>
<dbReference type="EMBL" id="JAPFFF010000004">
    <property type="protein sequence ID" value="KAK8892618.1"/>
    <property type="molecule type" value="Genomic_DNA"/>
</dbReference>
<dbReference type="Pfam" id="PF00069">
    <property type="entry name" value="Pkinase"/>
    <property type="match status" value="1"/>
</dbReference>
<dbReference type="InterPro" id="IPR011009">
    <property type="entry name" value="Kinase-like_dom_sf"/>
</dbReference>
<dbReference type="InterPro" id="IPR000719">
    <property type="entry name" value="Prot_kinase_dom"/>
</dbReference>
<gene>
    <name evidence="2" type="ORF">M9Y10_029857</name>
</gene>
<sequence length="163" mass="19369">MRYLHEHRVIHSYLKPENVLIDEDYYPRVCNLGLSRCFSEFLSKSMTNIVGTPLYMATELMNEEKYGEGVDEYAFAILAYEILTGKEPFYELGNELSGFQLFQKVMNGARPTFEEDVPKEMQELISRCWDRNPNNRPSLKCYRLIFHCRMKILMKMKLTNTWR</sequence>
<dbReference type="InterPro" id="IPR051681">
    <property type="entry name" value="Ser/Thr_Kinases-Pseudokinases"/>
</dbReference>
<dbReference type="PANTHER" id="PTHR44329:SF214">
    <property type="entry name" value="PROTEIN KINASE DOMAIN-CONTAINING PROTEIN"/>
    <property type="match status" value="1"/>
</dbReference>
<comment type="caution">
    <text evidence="2">The sequence shown here is derived from an EMBL/GenBank/DDBJ whole genome shotgun (WGS) entry which is preliminary data.</text>
</comment>
<reference evidence="2 3" key="1">
    <citation type="submission" date="2024-04" db="EMBL/GenBank/DDBJ databases">
        <title>Tritrichomonas musculus Genome.</title>
        <authorList>
            <person name="Alves-Ferreira E."/>
            <person name="Grigg M."/>
            <person name="Lorenzi H."/>
            <person name="Galac M."/>
        </authorList>
    </citation>
    <scope>NUCLEOTIDE SEQUENCE [LARGE SCALE GENOMIC DNA]</scope>
    <source>
        <strain evidence="2 3">EAF2021</strain>
    </source>
</reference>
<dbReference type="PANTHER" id="PTHR44329">
    <property type="entry name" value="SERINE/THREONINE-PROTEIN KINASE TNNI3K-RELATED"/>
    <property type="match status" value="1"/>
</dbReference>
<feature type="domain" description="Protein kinase" evidence="1">
    <location>
        <begin position="1"/>
        <end position="150"/>
    </location>
</feature>
<proteinExistence type="predicted"/>
<keyword evidence="3" id="KW-1185">Reference proteome</keyword>
<evidence type="ECO:0000313" key="3">
    <source>
        <dbReference type="Proteomes" id="UP001470230"/>
    </source>
</evidence>